<evidence type="ECO:0000256" key="1">
    <source>
        <dbReference type="ARBA" id="ARBA00004123"/>
    </source>
</evidence>
<dbReference type="CDD" id="cd02440">
    <property type="entry name" value="AdoMet_MTases"/>
    <property type="match status" value="1"/>
</dbReference>
<keyword evidence="5 16" id="KW-0489">Methyltransferase</keyword>
<dbReference type="PROSITE" id="PS51678">
    <property type="entry name" value="SAM_MT_PRMT"/>
    <property type="match status" value="1"/>
</dbReference>
<evidence type="ECO:0000259" key="18">
    <source>
        <dbReference type="Pfam" id="PF22528"/>
    </source>
</evidence>
<keyword evidence="6 16" id="KW-0808">Transferase</keyword>
<accession>A0AAV6TBC3</accession>
<reference evidence="19 20" key="1">
    <citation type="journal article" date="2021" name="Sci. Rep.">
        <title>Chromosome anchoring in Senegalese sole (Solea senegalensis) reveals sex-associated markers and genome rearrangements in flatfish.</title>
        <authorList>
            <person name="Guerrero-Cozar I."/>
            <person name="Gomez-Garrido J."/>
            <person name="Berbel C."/>
            <person name="Martinez-Blanch J.F."/>
            <person name="Alioto T."/>
            <person name="Claros M.G."/>
            <person name="Gagnaire P.A."/>
            <person name="Manchado M."/>
        </authorList>
    </citation>
    <scope>NUCLEOTIDE SEQUENCE [LARGE SCALE GENOMIC DNA]</scope>
    <source>
        <strain evidence="19">Sse05_10M</strain>
    </source>
</reference>
<dbReference type="PANTHER" id="PTHR11006:SF73">
    <property type="entry name" value="PROTEIN ARGININE N-METHYLTRANSFERASE 6"/>
    <property type="match status" value="1"/>
</dbReference>
<evidence type="ECO:0000256" key="3">
    <source>
        <dbReference type="ARBA" id="ARBA00022481"/>
    </source>
</evidence>
<keyword evidence="11" id="KW-0804">Transcription</keyword>
<evidence type="ECO:0000256" key="7">
    <source>
        <dbReference type="ARBA" id="ARBA00022691"/>
    </source>
</evidence>
<name>A0AAV6TBC3_SOLSE</name>
<dbReference type="Pfam" id="PF13649">
    <property type="entry name" value="Methyltransf_25"/>
    <property type="match status" value="1"/>
</dbReference>
<dbReference type="GO" id="GO:0006281">
    <property type="term" value="P:DNA repair"/>
    <property type="evidence" value="ECO:0007669"/>
    <property type="project" value="UniProtKB-KW"/>
</dbReference>
<proteinExistence type="predicted"/>
<organism evidence="19 20">
    <name type="scientific">Solea senegalensis</name>
    <name type="common">Senegalese sole</name>
    <dbReference type="NCBI Taxonomy" id="28829"/>
    <lineage>
        <taxon>Eukaryota</taxon>
        <taxon>Metazoa</taxon>
        <taxon>Chordata</taxon>
        <taxon>Craniata</taxon>
        <taxon>Vertebrata</taxon>
        <taxon>Euteleostomi</taxon>
        <taxon>Actinopterygii</taxon>
        <taxon>Neopterygii</taxon>
        <taxon>Teleostei</taxon>
        <taxon>Neoteleostei</taxon>
        <taxon>Acanthomorphata</taxon>
        <taxon>Carangaria</taxon>
        <taxon>Pleuronectiformes</taxon>
        <taxon>Pleuronectoidei</taxon>
        <taxon>Soleidae</taxon>
        <taxon>Solea</taxon>
    </lineage>
</organism>
<keyword evidence="4" id="KW-0678">Repressor</keyword>
<evidence type="ECO:0000259" key="17">
    <source>
        <dbReference type="Pfam" id="PF13649"/>
    </source>
</evidence>
<keyword evidence="13" id="KW-0539">Nucleus</keyword>
<evidence type="ECO:0000256" key="10">
    <source>
        <dbReference type="ARBA" id="ARBA00023015"/>
    </source>
</evidence>
<evidence type="ECO:0000256" key="6">
    <source>
        <dbReference type="ARBA" id="ARBA00022679"/>
    </source>
</evidence>
<sequence>MSLVRRKPRKTTCSRVVSAEVARLNQTECRVNGLAVKMSHSVKKRKLDKTRQDTLYFDSYSDVTIHEEMIADYVRTNTYRTAIERNSELIRGKVVLDVGAGTGVLSVFCAQAGAKKVFAVEACSIAEQAVKIVRQNNLQDRIEVIRGTVETVDLPEPVDVIVSEWMGYALLHESMLNSVLYARDKWLKPGGLILPSKAELYIAPVCDPVVEDRLHFWYTVKDQYGVDMSCMSDFARKCIMNSDITMNFVSIEDVLSHPARFAELDLYSVTAEELRSVKGHFRCESFGCSAVSGFCVYFTVTFTCPDKQQGLVLSTSPFKPDTHWKQAVLYLDAPVSVEQDTLVSGEVSMFPSEDSARHICISVDFTIGEQKRQTKIFSIPDWSSEAQP</sequence>
<comment type="subcellular location">
    <subcellularLocation>
        <location evidence="1">Nucleus</location>
    </subcellularLocation>
</comment>
<evidence type="ECO:0000256" key="2">
    <source>
        <dbReference type="ARBA" id="ARBA00011925"/>
    </source>
</evidence>
<evidence type="ECO:0000256" key="16">
    <source>
        <dbReference type="PROSITE-ProRule" id="PRU01015"/>
    </source>
</evidence>
<dbReference type="GO" id="GO:0032259">
    <property type="term" value="P:methylation"/>
    <property type="evidence" value="ECO:0007669"/>
    <property type="project" value="UniProtKB-KW"/>
</dbReference>
<comment type="caution">
    <text evidence="19">The sequence shown here is derived from an EMBL/GenBank/DDBJ whole genome shotgun (WGS) entry which is preliminary data.</text>
</comment>
<dbReference type="EC" id="2.1.1.319" evidence="2"/>
<dbReference type="AlphaFoldDB" id="A0AAV6TBC3"/>
<evidence type="ECO:0000256" key="12">
    <source>
        <dbReference type="ARBA" id="ARBA00023204"/>
    </source>
</evidence>
<evidence type="ECO:0000256" key="11">
    <source>
        <dbReference type="ARBA" id="ARBA00023163"/>
    </source>
</evidence>
<gene>
    <name evidence="19" type="ORF">JOB18_044130</name>
</gene>
<keyword evidence="8" id="KW-0227">DNA damage</keyword>
<dbReference type="FunFam" id="2.70.160.11:FF:000009">
    <property type="entry name" value="protein arginine N-methyltransferase 6"/>
    <property type="match status" value="1"/>
</dbReference>
<dbReference type="Proteomes" id="UP000693946">
    <property type="component" value="Linkage Group LG1"/>
</dbReference>
<evidence type="ECO:0000256" key="15">
    <source>
        <dbReference type="ARBA" id="ARBA00042685"/>
    </source>
</evidence>
<evidence type="ECO:0000256" key="5">
    <source>
        <dbReference type="ARBA" id="ARBA00022603"/>
    </source>
</evidence>
<evidence type="ECO:0000256" key="4">
    <source>
        <dbReference type="ARBA" id="ARBA00022491"/>
    </source>
</evidence>
<keyword evidence="12" id="KW-0234">DNA repair</keyword>
<keyword evidence="3" id="KW-0488">Methylation</keyword>
<keyword evidence="7 16" id="KW-0949">S-adenosyl-L-methionine</keyword>
<dbReference type="EMBL" id="JAGKHQ010000001">
    <property type="protein sequence ID" value="KAG7526700.1"/>
    <property type="molecule type" value="Genomic_DNA"/>
</dbReference>
<feature type="domain" description="Methyltransferase" evidence="17">
    <location>
        <begin position="95"/>
        <end position="191"/>
    </location>
</feature>
<dbReference type="PANTHER" id="PTHR11006">
    <property type="entry name" value="PROTEIN ARGININE N-METHYLTRANSFERASE"/>
    <property type="match status" value="1"/>
</dbReference>
<evidence type="ECO:0000313" key="20">
    <source>
        <dbReference type="Proteomes" id="UP000693946"/>
    </source>
</evidence>
<keyword evidence="9" id="KW-0156">Chromatin regulator</keyword>
<evidence type="ECO:0000256" key="9">
    <source>
        <dbReference type="ARBA" id="ARBA00022853"/>
    </source>
</evidence>
<dbReference type="GO" id="GO:0035242">
    <property type="term" value="F:protein-arginine omega-N asymmetric methyltransferase activity"/>
    <property type="evidence" value="ECO:0007669"/>
    <property type="project" value="UniProtKB-EC"/>
</dbReference>
<evidence type="ECO:0000256" key="14">
    <source>
        <dbReference type="ARBA" id="ARBA00040406"/>
    </source>
</evidence>
<dbReference type="InterPro" id="IPR055135">
    <property type="entry name" value="PRMT_dom"/>
</dbReference>
<keyword evidence="20" id="KW-1185">Reference proteome</keyword>
<evidence type="ECO:0000256" key="13">
    <source>
        <dbReference type="ARBA" id="ARBA00023242"/>
    </source>
</evidence>
<dbReference type="Pfam" id="PF22528">
    <property type="entry name" value="PRMT_C"/>
    <property type="match status" value="1"/>
</dbReference>
<evidence type="ECO:0000256" key="8">
    <source>
        <dbReference type="ARBA" id="ARBA00022763"/>
    </source>
</evidence>
<dbReference type="GO" id="GO:0045892">
    <property type="term" value="P:negative regulation of DNA-templated transcription"/>
    <property type="evidence" value="ECO:0007669"/>
    <property type="project" value="UniProtKB-ARBA"/>
</dbReference>
<dbReference type="FunFam" id="3.40.50.150:FF:000016">
    <property type="entry name" value="Protein arginine N-methyltransferase 6"/>
    <property type="match status" value="1"/>
</dbReference>
<dbReference type="InterPro" id="IPR041698">
    <property type="entry name" value="Methyltransf_25"/>
</dbReference>
<dbReference type="InterPro" id="IPR025799">
    <property type="entry name" value="Arg_MeTrfase"/>
</dbReference>
<protein>
    <recommendedName>
        <fullName evidence="14">Protein arginine N-methyltransferase 6</fullName>
        <ecNumber evidence="2">2.1.1.319</ecNumber>
    </recommendedName>
    <alternativeName>
        <fullName evidence="15">Histone-arginine N-methyltransferase PRMT6</fullName>
    </alternativeName>
</protein>
<keyword evidence="10" id="KW-0805">Transcription regulation</keyword>
<evidence type="ECO:0000313" key="19">
    <source>
        <dbReference type="EMBL" id="KAG7526700.1"/>
    </source>
</evidence>
<dbReference type="GO" id="GO:0005634">
    <property type="term" value="C:nucleus"/>
    <property type="evidence" value="ECO:0007669"/>
    <property type="project" value="UniProtKB-SubCell"/>
</dbReference>
<feature type="domain" description="Protein arginine N-methyltransferase" evidence="18">
    <location>
        <begin position="197"/>
        <end position="369"/>
    </location>
</feature>
<dbReference type="GO" id="GO:0070611">
    <property type="term" value="F:histone H3R2 methyltransferase activity"/>
    <property type="evidence" value="ECO:0007669"/>
    <property type="project" value="UniProtKB-ARBA"/>
</dbReference>